<dbReference type="RefSeq" id="WP_270885001.1">
    <property type="nucleotide sequence ID" value="NZ_JAQFVF010000080.1"/>
</dbReference>
<dbReference type="Proteomes" id="UP001596044">
    <property type="component" value="Unassembled WGS sequence"/>
</dbReference>
<feature type="region of interest" description="Disordered" evidence="1">
    <location>
        <begin position="80"/>
        <end position="99"/>
    </location>
</feature>
<organism evidence="2 3">
    <name type="scientific">Paenibacillus aestuarii</name>
    <dbReference type="NCBI Taxonomy" id="516965"/>
    <lineage>
        <taxon>Bacteria</taxon>
        <taxon>Bacillati</taxon>
        <taxon>Bacillota</taxon>
        <taxon>Bacilli</taxon>
        <taxon>Bacillales</taxon>
        <taxon>Paenibacillaceae</taxon>
        <taxon>Paenibacillus</taxon>
    </lineage>
</organism>
<accession>A0ABW0KBF9</accession>
<evidence type="ECO:0008006" key="4">
    <source>
        <dbReference type="Google" id="ProtNLM"/>
    </source>
</evidence>
<keyword evidence="3" id="KW-1185">Reference proteome</keyword>
<reference evidence="3" key="1">
    <citation type="journal article" date="2019" name="Int. J. Syst. Evol. Microbiol.">
        <title>The Global Catalogue of Microorganisms (GCM) 10K type strain sequencing project: providing services to taxonomists for standard genome sequencing and annotation.</title>
        <authorList>
            <consortium name="The Broad Institute Genomics Platform"/>
            <consortium name="The Broad Institute Genome Sequencing Center for Infectious Disease"/>
            <person name="Wu L."/>
            <person name="Ma J."/>
        </authorList>
    </citation>
    <scope>NUCLEOTIDE SEQUENCE [LARGE SCALE GENOMIC DNA]</scope>
    <source>
        <strain evidence="3">KACC 11904</strain>
    </source>
</reference>
<sequence>MYKSVIKEGKYLVIVADGVFDSPIMELPTEELADKVAFELQTAWDQGESWGALQMRKELDRERVSKEISEIFFKAKSMSQAEREVHKEKKHRRQERVEKVQQARRWQSVLSWKKHDV</sequence>
<evidence type="ECO:0000256" key="1">
    <source>
        <dbReference type="SAM" id="MobiDB-lite"/>
    </source>
</evidence>
<gene>
    <name evidence="2" type="ORF">ACFPOG_17345</name>
</gene>
<comment type="caution">
    <text evidence="2">The sequence shown here is derived from an EMBL/GenBank/DDBJ whole genome shotgun (WGS) entry which is preliminary data.</text>
</comment>
<name>A0ABW0KBF9_9BACL</name>
<dbReference type="EMBL" id="JBHSMJ010000022">
    <property type="protein sequence ID" value="MFC5450017.1"/>
    <property type="molecule type" value="Genomic_DNA"/>
</dbReference>
<protein>
    <recommendedName>
        <fullName evidence="4">PPM-type phosphatase domain-containing protein</fullName>
    </recommendedName>
</protein>
<proteinExistence type="predicted"/>
<evidence type="ECO:0000313" key="3">
    <source>
        <dbReference type="Proteomes" id="UP001596044"/>
    </source>
</evidence>
<evidence type="ECO:0000313" key="2">
    <source>
        <dbReference type="EMBL" id="MFC5450017.1"/>
    </source>
</evidence>